<feature type="region of interest" description="Disordered" evidence="1">
    <location>
        <begin position="186"/>
        <end position="218"/>
    </location>
</feature>
<keyword evidence="4" id="KW-1185">Reference proteome</keyword>
<dbReference type="AlphaFoldDB" id="A0A1E3QPD2"/>
<dbReference type="PIRSF" id="PIRSF029187">
    <property type="entry name" value="Shr3_AAP_chap"/>
    <property type="match status" value="1"/>
</dbReference>
<dbReference type="GO" id="GO:0006888">
    <property type="term" value="P:endoplasmic reticulum to Golgi vesicle-mediated transport"/>
    <property type="evidence" value="ECO:0007669"/>
    <property type="project" value="TreeGrafter"/>
</dbReference>
<dbReference type="SMART" id="SM00786">
    <property type="entry name" value="SHR3_chaperone"/>
    <property type="match status" value="1"/>
</dbReference>
<accession>A0A1E3QPD2</accession>
<dbReference type="InterPro" id="IPR013248">
    <property type="entry name" value="Psh3/Shr3"/>
</dbReference>
<keyword evidence="2" id="KW-1133">Transmembrane helix</keyword>
<keyword evidence="2" id="KW-0812">Transmembrane</keyword>
<feature type="transmembrane region" description="Helical" evidence="2">
    <location>
        <begin position="136"/>
        <end position="160"/>
    </location>
</feature>
<feature type="transmembrane region" description="Helical" evidence="2">
    <location>
        <begin position="63"/>
        <end position="83"/>
    </location>
</feature>
<dbReference type="GO" id="GO:0005789">
    <property type="term" value="C:endoplasmic reticulum membrane"/>
    <property type="evidence" value="ECO:0007669"/>
    <property type="project" value="TreeGrafter"/>
</dbReference>
<dbReference type="EMBL" id="KV454432">
    <property type="protein sequence ID" value="ODQ79545.1"/>
    <property type="molecule type" value="Genomic_DNA"/>
</dbReference>
<proteinExistence type="predicted"/>
<evidence type="ECO:0000256" key="2">
    <source>
        <dbReference type="SAM" id="Phobius"/>
    </source>
</evidence>
<protein>
    <recommendedName>
        <fullName evidence="5">Shr3 amino acid permease chaperone</fullName>
    </recommendedName>
</protein>
<evidence type="ECO:0000313" key="4">
    <source>
        <dbReference type="Proteomes" id="UP000094336"/>
    </source>
</evidence>
<feature type="compositionally biased region" description="Low complexity" evidence="1">
    <location>
        <begin position="197"/>
        <end position="209"/>
    </location>
</feature>
<dbReference type="OrthoDB" id="5229808at2759"/>
<dbReference type="STRING" id="984486.A0A1E3QPD2"/>
<dbReference type="Proteomes" id="UP000094336">
    <property type="component" value="Unassembled WGS sequence"/>
</dbReference>
<feature type="transmembrane region" description="Helical" evidence="2">
    <location>
        <begin position="12"/>
        <end position="30"/>
    </location>
</feature>
<dbReference type="PANTHER" id="PTHR28228">
    <property type="entry name" value="SECRETORY COMPONENT PROTEIN SHR3"/>
    <property type="match status" value="1"/>
</dbReference>
<evidence type="ECO:0000256" key="1">
    <source>
        <dbReference type="SAM" id="MobiDB-lite"/>
    </source>
</evidence>
<evidence type="ECO:0000313" key="3">
    <source>
        <dbReference type="EMBL" id="ODQ79545.1"/>
    </source>
</evidence>
<keyword evidence="2" id="KW-0472">Membrane</keyword>
<dbReference type="GeneID" id="30148869"/>
<dbReference type="RefSeq" id="XP_018984873.1">
    <property type="nucleotide sequence ID" value="XM_019131016.1"/>
</dbReference>
<name>A0A1E3QPD2_9ASCO</name>
<evidence type="ECO:0008006" key="5">
    <source>
        <dbReference type="Google" id="ProtNLM"/>
    </source>
</evidence>
<dbReference type="Pfam" id="PF08229">
    <property type="entry name" value="SHR3_chaperone"/>
    <property type="match status" value="1"/>
</dbReference>
<feature type="transmembrane region" description="Helical" evidence="2">
    <location>
        <begin position="95"/>
        <end position="116"/>
    </location>
</feature>
<sequence>MSFYEVIIPPANAVVVGSTCFALGAIYGNLPYDFQTLWSGTYSDEAVARSVAHYALWGNSPNFVHYILHGVMALGFLGMFVKLYKPNPDAKMFEYGTLGLYMAGVIFYLTNMRIGVQSAIVGEWGDVDERTGINVIAASEVFIVFIYVGILVLQGGLYYAQWEDAKLKAKFYADEAALEAQQKAAQGEVETVEEVDATTSSSAKASGSKATKKSKAKN</sequence>
<organism evidence="3 4">
    <name type="scientific">Babjeviella inositovora NRRL Y-12698</name>
    <dbReference type="NCBI Taxonomy" id="984486"/>
    <lineage>
        <taxon>Eukaryota</taxon>
        <taxon>Fungi</taxon>
        <taxon>Dikarya</taxon>
        <taxon>Ascomycota</taxon>
        <taxon>Saccharomycotina</taxon>
        <taxon>Pichiomycetes</taxon>
        <taxon>Serinales incertae sedis</taxon>
        <taxon>Babjeviella</taxon>
    </lineage>
</organism>
<gene>
    <name evidence="3" type="ORF">BABINDRAFT_176438</name>
</gene>
<reference evidence="4" key="1">
    <citation type="submission" date="2016-05" db="EMBL/GenBank/DDBJ databases">
        <title>Comparative genomics of biotechnologically important yeasts.</title>
        <authorList>
            <consortium name="DOE Joint Genome Institute"/>
            <person name="Riley R."/>
            <person name="Haridas S."/>
            <person name="Wolfe K.H."/>
            <person name="Lopes M.R."/>
            <person name="Hittinger C.T."/>
            <person name="Goker M."/>
            <person name="Salamov A."/>
            <person name="Wisecaver J."/>
            <person name="Long T.M."/>
            <person name="Aerts A.L."/>
            <person name="Barry K."/>
            <person name="Choi C."/>
            <person name="Clum A."/>
            <person name="Coughlan A.Y."/>
            <person name="Deshpande S."/>
            <person name="Douglass A.P."/>
            <person name="Hanson S.J."/>
            <person name="Klenk H.-P."/>
            <person name="Labutti K."/>
            <person name="Lapidus A."/>
            <person name="Lindquist E."/>
            <person name="Lipzen A."/>
            <person name="Meier-Kolthoff J.P."/>
            <person name="Ohm R.A."/>
            <person name="Otillar R.P."/>
            <person name="Pangilinan J."/>
            <person name="Peng Y."/>
            <person name="Rokas A."/>
            <person name="Rosa C.A."/>
            <person name="Scheuner C."/>
            <person name="Sibirny A.A."/>
            <person name="Slot J.C."/>
            <person name="Stielow J.B."/>
            <person name="Sun H."/>
            <person name="Kurtzman C.P."/>
            <person name="Blackwell M."/>
            <person name="Grigoriev I.V."/>
            <person name="Jeffries T.W."/>
        </authorList>
    </citation>
    <scope>NUCLEOTIDE SEQUENCE [LARGE SCALE GENOMIC DNA]</scope>
    <source>
        <strain evidence="4">NRRL Y-12698</strain>
    </source>
</reference>
<dbReference type="PANTHER" id="PTHR28228:SF1">
    <property type="entry name" value="SECRETORY COMPONENT PROTEIN SHR3"/>
    <property type="match status" value="1"/>
</dbReference>
<dbReference type="GO" id="GO:0051082">
    <property type="term" value="F:unfolded protein binding"/>
    <property type="evidence" value="ECO:0007669"/>
    <property type="project" value="TreeGrafter"/>
</dbReference>